<keyword evidence="1" id="KW-1133">Transmembrane helix</keyword>
<accession>A0A3V2Y5I9</accession>
<gene>
    <name evidence="2" type="ORF">DQ066_11435</name>
</gene>
<organism evidence="2">
    <name type="scientific">Salmonella newport</name>
    <dbReference type="NCBI Taxonomy" id="108619"/>
    <lineage>
        <taxon>Bacteria</taxon>
        <taxon>Pseudomonadati</taxon>
        <taxon>Pseudomonadota</taxon>
        <taxon>Gammaproteobacteria</taxon>
        <taxon>Enterobacterales</taxon>
        <taxon>Enterobacteriaceae</taxon>
        <taxon>Salmonella</taxon>
    </lineage>
</organism>
<keyword evidence="1" id="KW-0812">Transmembrane</keyword>
<reference evidence="2" key="1">
    <citation type="submission" date="2018-06" db="EMBL/GenBank/DDBJ databases">
        <authorList>
            <person name="Ashton P.M."/>
            <person name="Dallman T."/>
            <person name="Nair S."/>
            <person name="De Pinna E."/>
            <person name="Peters T."/>
            <person name="Grant K."/>
        </authorList>
    </citation>
    <scope>NUCLEOTIDE SEQUENCE</scope>
    <source>
        <strain evidence="2">250711</strain>
    </source>
</reference>
<protein>
    <submittedName>
        <fullName evidence="2">Uncharacterized protein</fullName>
    </submittedName>
</protein>
<sequence>MTDLLVYANAQMLEGNGAFFFLVFIVFAFFSFLFSFVAVLTFVTLLRIMHFLRRLLSTTSSGHP</sequence>
<feature type="transmembrane region" description="Helical" evidence="1">
    <location>
        <begin position="20"/>
        <end position="46"/>
    </location>
</feature>
<dbReference type="EMBL" id="AAHKGI010000004">
    <property type="protein sequence ID" value="EBX1171957.1"/>
    <property type="molecule type" value="Genomic_DNA"/>
</dbReference>
<proteinExistence type="predicted"/>
<keyword evidence="1" id="KW-0472">Membrane</keyword>
<comment type="caution">
    <text evidence="2">The sequence shown here is derived from an EMBL/GenBank/DDBJ whole genome shotgun (WGS) entry which is preliminary data.</text>
</comment>
<evidence type="ECO:0000256" key="1">
    <source>
        <dbReference type="SAM" id="Phobius"/>
    </source>
</evidence>
<dbReference type="AlphaFoldDB" id="A0A3V2Y5I9"/>
<evidence type="ECO:0000313" key="2">
    <source>
        <dbReference type="EMBL" id="EBX1171957.1"/>
    </source>
</evidence>
<name>A0A3V2Y5I9_SALNE</name>